<protein>
    <submittedName>
        <fullName evidence="7">Sugar-binding transcriptional regulator</fullName>
    </submittedName>
</protein>
<dbReference type="InterPro" id="IPR037171">
    <property type="entry name" value="NagB/RpiA_transferase-like"/>
</dbReference>
<dbReference type="Pfam" id="PF21715">
    <property type="entry name" value="CggR_N"/>
    <property type="match status" value="1"/>
</dbReference>
<dbReference type="Pfam" id="PF04198">
    <property type="entry name" value="Sugar-bind"/>
    <property type="match status" value="1"/>
</dbReference>
<sequence length="344" mass="37752">MRELIDSLKKLSPDLLEIMQQRYILMENVELLQPIGRRALAANTNLTERHVRGEIDTLAGQGLIDASPKGMQLTKEGKLVIEQLASFMHDLMGLNVLESRLKERLQLNSVIIVPGNSDEHEWVKEEMGKACVTFLEEHMLSEKTIAVTGGTTMTAVAEMMRPSENTAECLFVPARGGLGEQEENQANKIAARMARQAKGSYRQLYVPDPLSESSYQTMIHEPAVMDVLQLIQHASVVLHGIGDALTMAERRKTSPEVIGKLKQEKAVSEAFGYYFDAAGEVVHKVRTIGLHLEDLTASRQSVVAVAGGASKAQAIQSFFKQGGSDLLITDEAAAEAILREDSSL</sequence>
<reference evidence="8" key="1">
    <citation type="journal article" date="2019" name="Int. J. Syst. Evol. Microbiol.">
        <title>The Global Catalogue of Microorganisms (GCM) 10K type strain sequencing project: providing services to taxonomists for standard genome sequencing and annotation.</title>
        <authorList>
            <consortium name="The Broad Institute Genomics Platform"/>
            <consortium name="The Broad Institute Genome Sequencing Center for Infectious Disease"/>
            <person name="Wu L."/>
            <person name="Ma J."/>
        </authorList>
    </citation>
    <scope>NUCLEOTIDE SEQUENCE [LARGE SCALE GENOMIC DNA]</scope>
    <source>
        <strain evidence="8">JCM 30234</strain>
    </source>
</reference>
<feature type="domain" description="Sugar-binding" evidence="5">
    <location>
        <begin position="92"/>
        <end position="339"/>
    </location>
</feature>
<dbReference type="RefSeq" id="WP_382357634.1">
    <property type="nucleotide sequence ID" value="NZ_JBHTGR010000004.1"/>
</dbReference>
<dbReference type="Proteomes" id="UP001596620">
    <property type="component" value="Unassembled WGS sequence"/>
</dbReference>
<evidence type="ECO:0000313" key="7">
    <source>
        <dbReference type="EMBL" id="MFC7746152.1"/>
    </source>
</evidence>
<evidence type="ECO:0000313" key="8">
    <source>
        <dbReference type="Proteomes" id="UP001596620"/>
    </source>
</evidence>
<dbReference type="SUPFAM" id="SSF100950">
    <property type="entry name" value="NagB/RpiA/CoA transferase-like"/>
    <property type="match status" value="1"/>
</dbReference>
<name>A0ABW2UQF2_9BACI</name>
<gene>
    <name evidence="7" type="ORF">ACFQU8_02715</name>
</gene>
<dbReference type="InterPro" id="IPR048715">
    <property type="entry name" value="CggR_N"/>
</dbReference>
<dbReference type="EMBL" id="JBHTGR010000004">
    <property type="protein sequence ID" value="MFC7746152.1"/>
    <property type="molecule type" value="Genomic_DNA"/>
</dbReference>
<evidence type="ECO:0000256" key="3">
    <source>
        <dbReference type="ARBA" id="ARBA00023125"/>
    </source>
</evidence>
<dbReference type="InterPro" id="IPR051054">
    <property type="entry name" value="SorC_transcr_regulators"/>
</dbReference>
<evidence type="ECO:0000256" key="1">
    <source>
        <dbReference type="ARBA" id="ARBA00010466"/>
    </source>
</evidence>
<dbReference type="InterPro" id="IPR036390">
    <property type="entry name" value="WH_DNA-bd_sf"/>
</dbReference>
<keyword evidence="4" id="KW-0804">Transcription</keyword>
<comment type="similarity">
    <text evidence="1">Belongs to the SorC transcriptional regulatory family.</text>
</comment>
<dbReference type="Gene3D" id="1.10.10.10">
    <property type="entry name" value="Winged helix-like DNA-binding domain superfamily/Winged helix DNA-binding domain"/>
    <property type="match status" value="1"/>
</dbReference>
<evidence type="ECO:0000256" key="2">
    <source>
        <dbReference type="ARBA" id="ARBA00023015"/>
    </source>
</evidence>
<organism evidence="7 8">
    <name type="scientific">Lentibacillus kimchii</name>
    <dbReference type="NCBI Taxonomy" id="1542911"/>
    <lineage>
        <taxon>Bacteria</taxon>
        <taxon>Bacillati</taxon>
        <taxon>Bacillota</taxon>
        <taxon>Bacilli</taxon>
        <taxon>Bacillales</taxon>
        <taxon>Bacillaceae</taxon>
        <taxon>Lentibacillus</taxon>
    </lineage>
</organism>
<evidence type="ECO:0000256" key="4">
    <source>
        <dbReference type="ARBA" id="ARBA00023163"/>
    </source>
</evidence>
<dbReference type="InterPro" id="IPR007324">
    <property type="entry name" value="Sugar-bd_dom_put"/>
</dbReference>
<evidence type="ECO:0000259" key="5">
    <source>
        <dbReference type="Pfam" id="PF04198"/>
    </source>
</evidence>
<dbReference type="Gene3D" id="3.40.50.1360">
    <property type="match status" value="1"/>
</dbReference>
<keyword evidence="3" id="KW-0238">DNA-binding</keyword>
<keyword evidence="8" id="KW-1185">Reference proteome</keyword>
<proteinExistence type="inferred from homology"/>
<evidence type="ECO:0000259" key="6">
    <source>
        <dbReference type="Pfam" id="PF21715"/>
    </source>
</evidence>
<keyword evidence="2" id="KW-0805">Transcription regulation</keyword>
<comment type="caution">
    <text evidence="7">The sequence shown here is derived from an EMBL/GenBank/DDBJ whole genome shotgun (WGS) entry which is preliminary data.</text>
</comment>
<dbReference type="PANTHER" id="PTHR34294">
    <property type="entry name" value="TRANSCRIPTIONAL REGULATOR-RELATED"/>
    <property type="match status" value="1"/>
</dbReference>
<dbReference type="PANTHER" id="PTHR34294:SF5">
    <property type="entry name" value="CENTRAL GLYCOLYTIC GENES REGULATOR"/>
    <property type="match status" value="1"/>
</dbReference>
<dbReference type="InterPro" id="IPR036388">
    <property type="entry name" value="WH-like_DNA-bd_sf"/>
</dbReference>
<feature type="domain" description="CggR N-terminal DNA binding" evidence="6">
    <location>
        <begin position="18"/>
        <end position="88"/>
    </location>
</feature>
<accession>A0ABW2UQF2</accession>
<dbReference type="SUPFAM" id="SSF46785">
    <property type="entry name" value="Winged helix' DNA-binding domain"/>
    <property type="match status" value="1"/>
</dbReference>